<dbReference type="PIRSF" id="PIRSF018008">
    <property type="entry name" value="UCP018008"/>
    <property type="match status" value="1"/>
</dbReference>
<name>A0A6M8B4C5_9CYAN</name>
<dbReference type="EMBL" id="CP053661">
    <property type="protein sequence ID" value="QKD80862.1"/>
    <property type="molecule type" value="Genomic_DNA"/>
</dbReference>
<keyword evidence="2" id="KW-1185">Reference proteome</keyword>
<evidence type="ECO:0000313" key="1">
    <source>
        <dbReference type="EMBL" id="QKD80862.1"/>
    </source>
</evidence>
<dbReference type="Pfam" id="PF04250">
    <property type="entry name" value="DUF429"/>
    <property type="match status" value="1"/>
</dbReference>
<organism evidence="1 2">
    <name type="scientific">Thermoleptolyngbya sichuanensis A183</name>
    <dbReference type="NCBI Taxonomy" id="2737172"/>
    <lineage>
        <taxon>Bacteria</taxon>
        <taxon>Bacillati</taxon>
        <taxon>Cyanobacteriota</taxon>
        <taxon>Cyanophyceae</taxon>
        <taxon>Oculatellales</taxon>
        <taxon>Oculatellaceae</taxon>
        <taxon>Thermoleptolyngbya</taxon>
        <taxon>Thermoleptolyngbya sichuanensis</taxon>
    </lineage>
</organism>
<dbReference type="InterPro" id="IPR007362">
    <property type="entry name" value="DUF429"/>
</dbReference>
<reference evidence="1 2" key="1">
    <citation type="submission" date="2020-05" db="EMBL/GenBank/DDBJ databases">
        <title>Complete genome sequence of of a novel Thermoleptolyngbya strain isolated from hot springs of Ganzi, Sichuan China.</title>
        <authorList>
            <person name="Tang J."/>
            <person name="Daroch M."/>
            <person name="Li L."/>
            <person name="Waleron K."/>
            <person name="Waleron M."/>
            <person name="Waleron M."/>
        </authorList>
    </citation>
    <scope>NUCLEOTIDE SEQUENCE [LARGE SCALE GENOMIC DNA]</scope>
    <source>
        <strain evidence="1 2">PKUAC-SCTA183</strain>
    </source>
</reference>
<gene>
    <name evidence="1" type="ORF">HPC62_00570</name>
</gene>
<dbReference type="KEGG" id="theu:HPC62_00570"/>
<dbReference type="InterPro" id="IPR008306">
    <property type="entry name" value="UCP018008"/>
</dbReference>
<sequence length="256" mass="28177">MKFLGIDFGWTSQPSGLCCLVFQDNALWLKDLTRLADIPDLLAWIDACVSPEEPAGVAVDAPTLIPNATGMRLPDRLAHKHFGRYHAGCYPANLGLPFAQRTVQLGLSLEARGFAHAPTIQPQAPIRFQIESFPHPAMVHLFGLSRILKYKKGTVAERRAELAKLRHYVLTVLPVLTPALHFMPDQTLPDIPMRGVDLKAVEDMLDSIVCAYIAAHWWYWGDARNWVLGDRTQGYIVVPAPAADPSSHAGAAMPVG</sequence>
<proteinExistence type="predicted"/>
<accession>A0A6M8B4C5</accession>
<dbReference type="RefSeq" id="WP_172353293.1">
    <property type="nucleotide sequence ID" value="NZ_CP053661.1"/>
</dbReference>
<dbReference type="AlphaFoldDB" id="A0A6M8B4C5"/>
<dbReference type="Proteomes" id="UP000505210">
    <property type="component" value="Chromosome"/>
</dbReference>
<evidence type="ECO:0000313" key="2">
    <source>
        <dbReference type="Proteomes" id="UP000505210"/>
    </source>
</evidence>
<protein>
    <submittedName>
        <fullName evidence="1">DUF429 domain-containing protein</fullName>
    </submittedName>
</protein>